<dbReference type="RefSeq" id="WP_048929870.1">
    <property type="nucleotide sequence ID" value="NZ_KQ235877.1"/>
</dbReference>
<dbReference type="InterPro" id="IPR050301">
    <property type="entry name" value="NTE"/>
</dbReference>
<dbReference type="InterPro" id="IPR016035">
    <property type="entry name" value="Acyl_Trfase/lysoPLipase"/>
</dbReference>
<feature type="active site" description="Proton acceptor" evidence="4">
    <location>
        <position position="183"/>
    </location>
</feature>
<organism evidence="6 7">
    <name type="scientific">[Clostridium] citroniae WAL-19142</name>
    <dbReference type="NCBI Taxonomy" id="742734"/>
    <lineage>
        <taxon>Bacteria</taxon>
        <taxon>Bacillati</taxon>
        <taxon>Bacillota</taxon>
        <taxon>Clostridia</taxon>
        <taxon>Lachnospirales</taxon>
        <taxon>Lachnospiraceae</taxon>
        <taxon>Enterocloster</taxon>
    </lineage>
</organism>
<evidence type="ECO:0000313" key="7">
    <source>
        <dbReference type="Proteomes" id="UP000037392"/>
    </source>
</evidence>
<dbReference type="PROSITE" id="PS51635">
    <property type="entry name" value="PNPLA"/>
    <property type="match status" value="1"/>
</dbReference>
<dbReference type="CDD" id="cd07205">
    <property type="entry name" value="Pat_PNPLA6_PNPLA7_NTE1_like"/>
    <property type="match status" value="1"/>
</dbReference>
<evidence type="ECO:0000256" key="4">
    <source>
        <dbReference type="PROSITE-ProRule" id="PRU01161"/>
    </source>
</evidence>
<dbReference type="AlphaFoldDB" id="A0A0J9C576"/>
<evidence type="ECO:0000256" key="2">
    <source>
        <dbReference type="ARBA" id="ARBA00022963"/>
    </source>
</evidence>
<keyword evidence="1 4" id="KW-0378">Hydrolase</keyword>
<feature type="short sequence motif" description="DGA/G" evidence="4">
    <location>
        <begin position="183"/>
        <end position="185"/>
    </location>
</feature>
<dbReference type="Proteomes" id="UP000037392">
    <property type="component" value="Unassembled WGS sequence"/>
</dbReference>
<dbReference type="InterPro" id="IPR002641">
    <property type="entry name" value="PNPLA_dom"/>
</dbReference>
<reference evidence="6 7" key="1">
    <citation type="submission" date="2011-04" db="EMBL/GenBank/DDBJ databases">
        <title>The Genome Sequence of Clostridium citroniae WAL-19142.</title>
        <authorList>
            <consortium name="The Broad Institute Genome Sequencing Platform"/>
            <person name="Earl A."/>
            <person name="Ward D."/>
            <person name="Feldgarden M."/>
            <person name="Gevers D."/>
            <person name="Warren Y.A."/>
            <person name="Tyrrell K.L."/>
            <person name="Citron D.M."/>
            <person name="Goldstein E.J."/>
            <person name="Daigneault M."/>
            <person name="Allen-Vercoe E."/>
            <person name="Young S.K."/>
            <person name="Zeng Q."/>
            <person name="Gargeya S."/>
            <person name="Fitzgerald M."/>
            <person name="Haas B."/>
            <person name="Abouelleil A."/>
            <person name="Alvarado L."/>
            <person name="Arachchi H.M."/>
            <person name="Berlin A."/>
            <person name="Brown A."/>
            <person name="Chapman S.B."/>
            <person name="Chen Z."/>
            <person name="Dunbar C."/>
            <person name="Freedman E."/>
            <person name="Gearin G."/>
            <person name="Gellesch M."/>
            <person name="Goldberg J."/>
            <person name="Griggs A."/>
            <person name="Gujja S."/>
            <person name="Heilman E.R."/>
            <person name="Heiman D."/>
            <person name="Howarth C."/>
            <person name="Larson L."/>
            <person name="Lui A."/>
            <person name="MacDonald P.J."/>
            <person name="Mehta T."/>
            <person name="Montmayeur A."/>
            <person name="Murphy C."/>
            <person name="Neiman D."/>
            <person name="Pearson M."/>
            <person name="Priest M."/>
            <person name="Roberts A."/>
            <person name="Saif S."/>
            <person name="Shea T."/>
            <person name="Shenoy N."/>
            <person name="Sisk P."/>
            <person name="Stolte C."/>
            <person name="Sykes S."/>
            <person name="White J."/>
            <person name="Yandava C."/>
            <person name="Wortman J."/>
            <person name="Nusbaum C."/>
            <person name="Birren B."/>
        </authorList>
    </citation>
    <scope>NUCLEOTIDE SEQUENCE [LARGE SCALE GENOMIC DNA]</scope>
    <source>
        <strain evidence="6 7">WAL-19142</strain>
    </source>
</reference>
<dbReference type="Gene3D" id="3.40.1090.10">
    <property type="entry name" value="Cytosolic phospholipase A2 catalytic domain"/>
    <property type="match status" value="1"/>
</dbReference>
<feature type="domain" description="PNPLA" evidence="5">
    <location>
        <begin position="5"/>
        <end position="196"/>
    </location>
</feature>
<dbReference type="GeneID" id="93161740"/>
<sequence length="289" mass="31070">MEYGLALAGGGTRGAAHVGVLKALEEARILPPAVAGTSAGSIVAGLYASGMPVSEMEKVVKHLSKHGNDYLDPDYAGLLGFMPQLLAGMNVSLSGLIKGKKLLAYFNELTGGKQLDESIVKLVIPAVDLMSGRTLCFTNIDEVRDRKDLHWVWDGYLCEVMMASSSVPAIFSPLEMGNYRLVDGGVTDNLPENLLQKAGIQTVISVDIGGRYCAPSDDSILETATHSFSIMSERLKACGSNSGALLLKPPLPEKAGLLTFDQMMACMEAGYQYTRKMIPEIKMCLFKRS</sequence>
<evidence type="ECO:0000256" key="1">
    <source>
        <dbReference type="ARBA" id="ARBA00022801"/>
    </source>
</evidence>
<dbReference type="GO" id="GO:0016042">
    <property type="term" value="P:lipid catabolic process"/>
    <property type="evidence" value="ECO:0007669"/>
    <property type="project" value="UniProtKB-UniRule"/>
</dbReference>
<dbReference type="PANTHER" id="PTHR14226">
    <property type="entry name" value="NEUROPATHY TARGET ESTERASE/SWISS CHEESE D.MELANOGASTER"/>
    <property type="match status" value="1"/>
</dbReference>
<feature type="short sequence motif" description="GXGXXG" evidence="4">
    <location>
        <begin position="9"/>
        <end position="14"/>
    </location>
</feature>
<dbReference type="SUPFAM" id="SSF52151">
    <property type="entry name" value="FabD/lysophospholipase-like"/>
    <property type="match status" value="1"/>
</dbReference>
<comment type="caution">
    <text evidence="6">The sequence shown here is derived from an EMBL/GenBank/DDBJ whole genome shotgun (WGS) entry which is preliminary data.</text>
</comment>
<protein>
    <recommendedName>
        <fullName evidence="5">PNPLA domain-containing protein</fullName>
    </recommendedName>
</protein>
<dbReference type="GO" id="GO:0016787">
    <property type="term" value="F:hydrolase activity"/>
    <property type="evidence" value="ECO:0007669"/>
    <property type="project" value="UniProtKB-UniRule"/>
</dbReference>
<name>A0A0J9C576_9FIRM</name>
<dbReference type="EMBL" id="ADLK01000019">
    <property type="protein sequence ID" value="KMW20302.1"/>
    <property type="molecule type" value="Genomic_DNA"/>
</dbReference>
<gene>
    <name evidence="6" type="ORF">HMPREF9470_02317</name>
</gene>
<keyword evidence="3 4" id="KW-0443">Lipid metabolism</keyword>
<dbReference type="OrthoDB" id="9770965at2"/>
<keyword evidence="2 4" id="KW-0442">Lipid degradation</keyword>
<accession>A0A0J9C576</accession>
<dbReference type="PATRIC" id="fig|742734.4.peg.2493"/>
<evidence type="ECO:0000313" key="6">
    <source>
        <dbReference type="EMBL" id="KMW20302.1"/>
    </source>
</evidence>
<feature type="active site" description="Nucleophile" evidence="4">
    <location>
        <position position="38"/>
    </location>
</feature>
<feature type="short sequence motif" description="GXSXG" evidence="4">
    <location>
        <begin position="36"/>
        <end position="40"/>
    </location>
</feature>
<evidence type="ECO:0000256" key="3">
    <source>
        <dbReference type="ARBA" id="ARBA00023098"/>
    </source>
</evidence>
<dbReference type="PANTHER" id="PTHR14226:SF29">
    <property type="entry name" value="NEUROPATHY TARGET ESTERASE SWS"/>
    <property type="match status" value="1"/>
</dbReference>
<dbReference type="Pfam" id="PF01734">
    <property type="entry name" value="Patatin"/>
    <property type="match status" value="1"/>
</dbReference>
<evidence type="ECO:0000259" key="5">
    <source>
        <dbReference type="PROSITE" id="PS51635"/>
    </source>
</evidence>
<proteinExistence type="predicted"/>